<dbReference type="Proteomes" id="UP001200032">
    <property type="component" value="Unassembled WGS sequence"/>
</dbReference>
<feature type="transmembrane region" description="Helical" evidence="1">
    <location>
        <begin position="5"/>
        <end position="23"/>
    </location>
</feature>
<evidence type="ECO:0000256" key="1">
    <source>
        <dbReference type="SAM" id="Phobius"/>
    </source>
</evidence>
<keyword evidence="3" id="KW-1185">Reference proteome</keyword>
<keyword evidence="1" id="KW-0812">Transmembrane</keyword>
<dbReference type="EMBL" id="JAJPDJ010000061">
    <property type="protein sequence ID" value="MCD7138877.1"/>
    <property type="molecule type" value="Genomic_DNA"/>
</dbReference>
<keyword evidence="1" id="KW-0472">Membrane</keyword>
<name>A0ABS8RCX1_9LACO</name>
<organism evidence="2 3">
    <name type="scientific">Limosilactobacillus balticus</name>
    <dbReference type="NCBI Taxonomy" id="2759747"/>
    <lineage>
        <taxon>Bacteria</taxon>
        <taxon>Bacillati</taxon>
        <taxon>Bacillota</taxon>
        <taxon>Bacilli</taxon>
        <taxon>Lactobacillales</taxon>
        <taxon>Lactobacillaceae</taxon>
        <taxon>Limosilactobacillus</taxon>
    </lineage>
</organism>
<dbReference type="RefSeq" id="WP_182589391.1">
    <property type="nucleotide sequence ID" value="NZ_JACIVH010000076.1"/>
</dbReference>
<comment type="caution">
    <text evidence="2">The sequence shown here is derived from an EMBL/GenBank/DDBJ whole genome shotgun (WGS) entry which is preliminary data.</text>
</comment>
<reference evidence="2 3" key="1">
    <citation type="submission" date="2021-12" db="EMBL/GenBank/DDBJ databases">
        <title>A phylogenomic analysis of Limosilactobacillus reuteri reveals ancient and stable evolutionary relationships with rodents and birds and zoonotic transmission to humans.</title>
        <authorList>
            <person name="Li F."/>
            <person name="Li X."/>
            <person name="Cheng C."/>
            <person name="Tollenaar S."/>
            <person name="Zhang J.S."/>
            <person name="Simpson D."/>
            <person name="Tasseva G."/>
            <person name="Perez-Munoz M.E."/>
            <person name="Frese S."/>
            <person name="Gaenzle M.G."/>
            <person name="Walter J."/>
            <person name="Zheng J."/>
        </authorList>
    </citation>
    <scope>NUCLEOTIDE SEQUENCE [LARGE SCALE GENOMIC DNA]</scope>
    <source>
        <strain evidence="2 3">WF-AF5-A</strain>
    </source>
</reference>
<accession>A0ABS8RCX1</accession>
<evidence type="ECO:0000313" key="3">
    <source>
        <dbReference type="Proteomes" id="UP001200032"/>
    </source>
</evidence>
<keyword evidence="1" id="KW-1133">Transmembrane helix</keyword>
<proteinExistence type="predicted"/>
<sequence>MKKKAIWITIIVLSILFILQIPFNFHHNTYYYATHTQQQKNRYPFVTLLDSNYLPASYVPGYNVENDDKRGSYTVSINKKRIHTEQDIVELNGAHIRYSKDYNDPNYYLNNLASFSFSENGVINEYYKIGNPPKNAKQEMKHALEQIQSEIKQNSEKPLINLQWLWNLWFRLPSQYR</sequence>
<evidence type="ECO:0000313" key="2">
    <source>
        <dbReference type="EMBL" id="MCD7138877.1"/>
    </source>
</evidence>
<protein>
    <submittedName>
        <fullName evidence="2">Uncharacterized protein</fullName>
    </submittedName>
</protein>
<gene>
    <name evidence="2" type="ORF">LTY59_06540</name>
</gene>